<dbReference type="PROSITE" id="PS50088">
    <property type="entry name" value="ANK_REPEAT"/>
    <property type="match status" value="2"/>
</dbReference>
<accession>A0A067MHQ4</accession>
<reference evidence="5" key="1">
    <citation type="journal article" date="2014" name="Proc. Natl. Acad. Sci. U.S.A.">
        <title>Extensive sampling of basidiomycete genomes demonstrates inadequacy of the white-rot/brown-rot paradigm for wood decay fungi.</title>
        <authorList>
            <person name="Riley R."/>
            <person name="Salamov A.A."/>
            <person name="Brown D.W."/>
            <person name="Nagy L.G."/>
            <person name="Floudas D."/>
            <person name="Held B.W."/>
            <person name="Levasseur A."/>
            <person name="Lombard V."/>
            <person name="Morin E."/>
            <person name="Otillar R."/>
            <person name="Lindquist E.A."/>
            <person name="Sun H."/>
            <person name="LaButti K.M."/>
            <person name="Schmutz J."/>
            <person name="Jabbour D."/>
            <person name="Luo H."/>
            <person name="Baker S.E."/>
            <person name="Pisabarro A.G."/>
            <person name="Walton J.D."/>
            <person name="Blanchette R.A."/>
            <person name="Henrissat B."/>
            <person name="Martin F."/>
            <person name="Cullen D."/>
            <person name="Hibbett D.S."/>
            <person name="Grigoriev I.V."/>
        </authorList>
    </citation>
    <scope>NUCLEOTIDE SEQUENCE [LARGE SCALE GENOMIC DNA]</scope>
    <source>
        <strain evidence="5">FD-172 SS1</strain>
    </source>
</reference>
<dbReference type="Gene3D" id="1.25.40.20">
    <property type="entry name" value="Ankyrin repeat-containing domain"/>
    <property type="match status" value="1"/>
</dbReference>
<gene>
    <name evidence="4" type="ORF">BOTBODRAFT_132764</name>
</gene>
<dbReference type="SMART" id="SM00248">
    <property type="entry name" value="ANK"/>
    <property type="match status" value="2"/>
</dbReference>
<feature type="repeat" description="ANK" evidence="3">
    <location>
        <begin position="97"/>
        <end position="129"/>
    </location>
</feature>
<feature type="non-terminal residue" evidence="4">
    <location>
        <position position="243"/>
    </location>
</feature>
<dbReference type="AlphaFoldDB" id="A0A067MHQ4"/>
<dbReference type="InterPro" id="IPR036770">
    <property type="entry name" value="Ankyrin_rpt-contain_sf"/>
</dbReference>
<dbReference type="PANTHER" id="PTHR24171:SF8">
    <property type="entry name" value="BRCA1-ASSOCIATED RING DOMAIN PROTEIN 1"/>
    <property type="match status" value="1"/>
</dbReference>
<keyword evidence="5" id="KW-1185">Reference proteome</keyword>
<evidence type="ECO:0000313" key="4">
    <source>
        <dbReference type="EMBL" id="KDQ14250.1"/>
    </source>
</evidence>
<feature type="repeat" description="ANK" evidence="3">
    <location>
        <begin position="26"/>
        <end position="58"/>
    </location>
</feature>
<dbReference type="PANTHER" id="PTHR24171">
    <property type="entry name" value="ANKYRIN REPEAT DOMAIN-CONTAINING PROTEIN 39-RELATED"/>
    <property type="match status" value="1"/>
</dbReference>
<dbReference type="InParanoid" id="A0A067MHQ4"/>
<dbReference type="InterPro" id="IPR002110">
    <property type="entry name" value="Ankyrin_rpt"/>
</dbReference>
<name>A0A067MHQ4_BOTB1</name>
<evidence type="ECO:0000256" key="2">
    <source>
        <dbReference type="ARBA" id="ARBA00023043"/>
    </source>
</evidence>
<dbReference type="PROSITE" id="PS50297">
    <property type="entry name" value="ANK_REP_REGION"/>
    <property type="match status" value="1"/>
</dbReference>
<evidence type="ECO:0000256" key="1">
    <source>
        <dbReference type="ARBA" id="ARBA00022737"/>
    </source>
</evidence>
<dbReference type="Pfam" id="PF00023">
    <property type="entry name" value="Ank"/>
    <property type="match status" value="1"/>
</dbReference>
<dbReference type="OrthoDB" id="194358at2759"/>
<keyword evidence="2 3" id="KW-0040">ANK repeat</keyword>
<keyword evidence="1" id="KW-0677">Repeat</keyword>
<dbReference type="STRING" id="930990.A0A067MHQ4"/>
<dbReference type="GO" id="GO:0004842">
    <property type="term" value="F:ubiquitin-protein transferase activity"/>
    <property type="evidence" value="ECO:0007669"/>
    <property type="project" value="TreeGrafter"/>
</dbReference>
<protein>
    <submittedName>
        <fullName evidence="4">Uncharacterized protein</fullName>
    </submittedName>
</protein>
<proteinExistence type="predicted"/>
<dbReference type="SUPFAM" id="SSF48403">
    <property type="entry name" value="Ankyrin repeat"/>
    <property type="match status" value="1"/>
</dbReference>
<evidence type="ECO:0000313" key="5">
    <source>
        <dbReference type="Proteomes" id="UP000027195"/>
    </source>
</evidence>
<dbReference type="HOGENOM" id="CLU_1144899_0_0_1"/>
<evidence type="ECO:0000256" key="3">
    <source>
        <dbReference type="PROSITE-ProRule" id="PRU00023"/>
    </source>
</evidence>
<organism evidence="4 5">
    <name type="scientific">Botryobasidium botryosum (strain FD-172 SS1)</name>
    <dbReference type="NCBI Taxonomy" id="930990"/>
    <lineage>
        <taxon>Eukaryota</taxon>
        <taxon>Fungi</taxon>
        <taxon>Dikarya</taxon>
        <taxon>Basidiomycota</taxon>
        <taxon>Agaricomycotina</taxon>
        <taxon>Agaricomycetes</taxon>
        <taxon>Cantharellales</taxon>
        <taxon>Botryobasidiaceae</taxon>
        <taxon>Botryobasidium</taxon>
    </lineage>
</organism>
<dbReference type="Proteomes" id="UP000027195">
    <property type="component" value="Unassembled WGS sequence"/>
</dbReference>
<dbReference type="EMBL" id="KL198039">
    <property type="protein sequence ID" value="KDQ14250.1"/>
    <property type="molecule type" value="Genomic_DNA"/>
</dbReference>
<sequence length="243" mass="25646">MHHPDGKDAIATLLKAGADPNACGNHNATPLLWSASKGSPTAILALLEAGANPSLLDQYDNSPLSFAGQLMSHSRGHEAVAALAEAAPATLNITDIEGGTPLHAAAFRGSPAAVRFLLKVGADPSIGKAPDYDPALLAAEMMRYHDGTDVVSAMLDMGCDTRQPGRVGISLRQFALSTNSLPLIKSVLTRDPDPLDTAVRTKMRHIRETYLALPSDSSDATELLALLSYLYSITGYYPSVILD</sequence>
<dbReference type="GO" id="GO:0085020">
    <property type="term" value="P:protein K6-linked ubiquitination"/>
    <property type="evidence" value="ECO:0007669"/>
    <property type="project" value="TreeGrafter"/>
</dbReference>